<organism evidence="2 3">
    <name type="scientific">Cryobacterium lyxosi</name>
    <dbReference type="NCBI Taxonomy" id="1259228"/>
    <lineage>
        <taxon>Bacteria</taxon>
        <taxon>Bacillati</taxon>
        <taxon>Actinomycetota</taxon>
        <taxon>Actinomycetes</taxon>
        <taxon>Micrococcales</taxon>
        <taxon>Microbacteriaceae</taxon>
        <taxon>Cryobacterium</taxon>
    </lineage>
</organism>
<comment type="caution">
    <text evidence="2">The sequence shown here is derived from an EMBL/GenBank/DDBJ whole genome shotgun (WGS) entry which is preliminary data.</text>
</comment>
<protein>
    <recommendedName>
        <fullName evidence="1">D-inositol 3-phosphate glycosyltransferase</fullName>
    </recommendedName>
</protein>
<dbReference type="Gene3D" id="3.40.50.2000">
    <property type="entry name" value="Glycogen Phosphorylase B"/>
    <property type="match status" value="2"/>
</dbReference>
<accession>A0A4R8ZKZ1</accession>
<dbReference type="AlphaFoldDB" id="A0A4R8ZKZ1"/>
<name>A0A4R8ZKZ1_9MICO</name>
<keyword evidence="3" id="KW-1185">Reference proteome</keyword>
<evidence type="ECO:0000313" key="3">
    <source>
        <dbReference type="Proteomes" id="UP000298424"/>
    </source>
</evidence>
<dbReference type="Pfam" id="PF13692">
    <property type="entry name" value="Glyco_trans_1_4"/>
    <property type="match status" value="1"/>
</dbReference>
<dbReference type="PANTHER" id="PTHR45947">
    <property type="entry name" value="SULFOQUINOVOSYL TRANSFERASE SQD2"/>
    <property type="match status" value="1"/>
</dbReference>
<evidence type="ECO:0000313" key="2">
    <source>
        <dbReference type="EMBL" id="TFD29188.1"/>
    </source>
</evidence>
<dbReference type="OrthoDB" id="9801609at2"/>
<sequence>MRMKIQSIQEVLVFYPFFPTYRRSILETLAQRTDIKFNFAAGVQGRAEIQSLSVDDFPHLHQLRTRKLGQVSLNPGAVRIALCSKYDTVILAPATLSVSVWCILILRRLNSRNTYLWGQCGKPGATGLKRRTQEVMNRLATGLLVYGESERNGATSHGTPATKVQIVNNAVEHEGSVSQLGPTEFDATSSRRGIGNDAPNLPISIAFVGRITPQKRLDALVDAVQLLSQKYPLITATIVGDGTALPALRQRVKTGKLPVQFLGAIHDSERLRQVFESATIVVAPSEIGLLAVDAMLHGVPVLYGDNPLKNGPEVEALTLGVNAATFTPGDPRSIADAVEMWISRAPHIKPATYREAAITALRTWSPESVALNIAAAVGSKTRHP</sequence>
<evidence type="ECO:0000256" key="1">
    <source>
        <dbReference type="ARBA" id="ARBA00021292"/>
    </source>
</evidence>
<reference evidence="2 3" key="1">
    <citation type="submission" date="2019-03" db="EMBL/GenBank/DDBJ databases">
        <title>Genomics of glacier-inhabiting Cryobacterium strains.</title>
        <authorList>
            <person name="Liu Q."/>
            <person name="Xin Y.-H."/>
        </authorList>
    </citation>
    <scope>NUCLEOTIDE SEQUENCE [LARGE SCALE GENOMIC DNA]</scope>
    <source>
        <strain evidence="2 3">TMT1-1</strain>
    </source>
</reference>
<dbReference type="GO" id="GO:0016757">
    <property type="term" value="F:glycosyltransferase activity"/>
    <property type="evidence" value="ECO:0007669"/>
    <property type="project" value="TreeGrafter"/>
</dbReference>
<dbReference type="CDD" id="cd03801">
    <property type="entry name" value="GT4_PimA-like"/>
    <property type="match status" value="1"/>
</dbReference>
<dbReference type="SUPFAM" id="SSF53756">
    <property type="entry name" value="UDP-Glycosyltransferase/glycogen phosphorylase"/>
    <property type="match status" value="1"/>
</dbReference>
<proteinExistence type="predicted"/>
<dbReference type="PANTHER" id="PTHR45947:SF3">
    <property type="entry name" value="SULFOQUINOVOSYL TRANSFERASE SQD2"/>
    <property type="match status" value="1"/>
</dbReference>
<gene>
    <name evidence="2" type="ORF">E3T27_00185</name>
</gene>
<dbReference type="Proteomes" id="UP000298424">
    <property type="component" value="Unassembled WGS sequence"/>
</dbReference>
<dbReference type="InterPro" id="IPR050194">
    <property type="entry name" value="Glycosyltransferase_grp1"/>
</dbReference>
<keyword evidence="2" id="KW-0808">Transferase</keyword>
<dbReference type="EMBL" id="SOGT01000001">
    <property type="protein sequence ID" value="TFD29188.1"/>
    <property type="molecule type" value="Genomic_DNA"/>
</dbReference>